<dbReference type="Proteomes" id="UP001429357">
    <property type="component" value="Unassembled WGS sequence"/>
</dbReference>
<dbReference type="Pfam" id="PF16067">
    <property type="entry name" value="DUF4809"/>
    <property type="match status" value="1"/>
</dbReference>
<name>A0ABV0F5K8_9ENTE</name>
<sequence length="147" mass="16588">MKATISGAKRISEGGCNACTSFALNVYHITFEDGTKISLERLSVPVLVMTFAQREHWQPSFTMVDMGEEAMVYNKDGVTIMEQETTRNVTYQKGATKVTVAQEYCDLEDLYQNTNKVLTEIFGMAMVAFDYVTIERDPVIVNGKEYK</sequence>
<proteinExistence type="predicted"/>
<reference evidence="2" key="1">
    <citation type="submission" date="2016-06" db="EMBL/GenBank/DDBJ databases">
        <title>Four novel species of enterococci isolated from chicken manure.</title>
        <authorList>
            <person name="Van Tyne D."/>
        </authorList>
    </citation>
    <scope>NUCLEOTIDE SEQUENCE [LARGE SCALE GENOMIC DNA]</scope>
    <source>
        <strain evidence="2">JM9A</strain>
    </source>
</reference>
<dbReference type="EMBL" id="MAEI02000001">
    <property type="protein sequence ID" value="MEO1783292.1"/>
    <property type="molecule type" value="Genomic_DNA"/>
</dbReference>
<gene>
    <name evidence="1" type="ORF">BAU18_002912</name>
</gene>
<organism evidence="1 2">
    <name type="scientific">Enterococcus diestrammenae</name>
    <dbReference type="NCBI Taxonomy" id="1155073"/>
    <lineage>
        <taxon>Bacteria</taxon>
        <taxon>Bacillati</taxon>
        <taxon>Bacillota</taxon>
        <taxon>Bacilli</taxon>
        <taxon>Lactobacillales</taxon>
        <taxon>Enterococcaceae</taxon>
        <taxon>Enterococcus</taxon>
    </lineage>
</organism>
<protein>
    <recommendedName>
        <fullName evidence="3">DUF4809 domain-containing protein</fullName>
    </recommendedName>
</protein>
<reference evidence="1 2" key="2">
    <citation type="submission" date="2024-02" db="EMBL/GenBank/DDBJ databases">
        <title>The Genome Sequence of Enterococcus diestrammenae JM9A.</title>
        <authorList>
            <person name="Earl A."/>
            <person name="Manson A."/>
            <person name="Gilmore M."/>
            <person name="Sanders J."/>
            <person name="Shea T."/>
            <person name="Howe W."/>
            <person name="Livny J."/>
            <person name="Cuomo C."/>
            <person name="Neafsey D."/>
            <person name="Birren B."/>
        </authorList>
    </citation>
    <scope>NUCLEOTIDE SEQUENCE [LARGE SCALE GENOMIC DNA]</scope>
    <source>
        <strain evidence="1 2">JM9A</strain>
    </source>
</reference>
<keyword evidence="2" id="KW-1185">Reference proteome</keyword>
<evidence type="ECO:0008006" key="3">
    <source>
        <dbReference type="Google" id="ProtNLM"/>
    </source>
</evidence>
<dbReference type="RefSeq" id="WP_161868784.1">
    <property type="nucleotide sequence ID" value="NZ_JAQFAM010000001.1"/>
</dbReference>
<evidence type="ECO:0000313" key="2">
    <source>
        <dbReference type="Proteomes" id="UP001429357"/>
    </source>
</evidence>
<dbReference type="InterPro" id="IPR032080">
    <property type="entry name" value="DUF4809"/>
</dbReference>
<comment type="caution">
    <text evidence="1">The sequence shown here is derived from an EMBL/GenBank/DDBJ whole genome shotgun (WGS) entry which is preliminary data.</text>
</comment>
<accession>A0ABV0F5K8</accession>
<evidence type="ECO:0000313" key="1">
    <source>
        <dbReference type="EMBL" id="MEO1783292.1"/>
    </source>
</evidence>